<feature type="chain" id="PRO_5045104644" description="TolC family protein" evidence="1">
    <location>
        <begin position="21"/>
        <end position="511"/>
    </location>
</feature>
<evidence type="ECO:0008006" key="4">
    <source>
        <dbReference type="Google" id="ProtNLM"/>
    </source>
</evidence>
<proteinExistence type="predicted"/>
<dbReference type="RefSeq" id="WP_379665414.1">
    <property type="nucleotide sequence ID" value="NZ_JBHULH010000001.1"/>
</dbReference>
<name>A0ABW5LQ66_9FLAO</name>
<keyword evidence="3" id="KW-1185">Reference proteome</keyword>
<evidence type="ECO:0000313" key="3">
    <source>
        <dbReference type="Proteomes" id="UP001597508"/>
    </source>
</evidence>
<evidence type="ECO:0000256" key="1">
    <source>
        <dbReference type="SAM" id="SignalP"/>
    </source>
</evidence>
<protein>
    <recommendedName>
        <fullName evidence="4">TolC family protein</fullName>
    </recommendedName>
</protein>
<organism evidence="2 3">
    <name type="scientific">Pseudotenacibaculum haliotis</name>
    <dbReference type="NCBI Taxonomy" id="1862138"/>
    <lineage>
        <taxon>Bacteria</taxon>
        <taxon>Pseudomonadati</taxon>
        <taxon>Bacteroidota</taxon>
        <taxon>Flavobacteriia</taxon>
        <taxon>Flavobacteriales</taxon>
        <taxon>Flavobacteriaceae</taxon>
        <taxon>Pseudotenacibaculum</taxon>
    </lineage>
</organism>
<dbReference type="Proteomes" id="UP001597508">
    <property type="component" value="Unassembled WGS sequence"/>
</dbReference>
<accession>A0ABW5LQ66</accession>
<dbReference type="EMBL" id="JBHULH010000001">
    <property type="protein sequence ID" value="MFD2566709.1"/>
    <property type="molecule type" value="Genomic_DNA"/>
</dbReference>
<reference evidence="3" key="1">
    <citation type="journal article" date="2019" name="Int. J. Syst. Evol. Microbiol.">
        <title>The Global Catalogue of Microorganisms (GCM) 10K type strain sequencing project: providing services to taxonomists for standard genome sequencing and annotation.</title>
        <authorList>
            <consortium name="The Broad Institute Genomics Platform"/>
            <consortium name="The Broad Institute Genome Sequencing Center for Infectious Disease"/>
            <person name="Wu L."/>
            <person name="Ma J."/>
        </authorList>
    </citation>
    <scope>NUCLEOTIDE SEQUENCE [LARGE SCALE GENOMIC DNA]</scope>
    <source>
        <strain evidence="3">KCTC 52127</strain>
    </source>
</reference>
<evidence type="ECO:0000313" key="2">
    <source>
        <dbReference type="EMBL" id="MFD2566709.1"/>
    </source>
</evidence>
<gene>
    <name evidence="2" type="ORF">ACFSRZ_04950</name>
</gene>
<keyword evidence="1" id="KW-0732">Signal</keyword>
<feature type="signal peptide" evidence="1">
    <location>
        <begin position="1"/>
        <end position="20"/>
    </location>
</feature>
<comment type="caution">
    <text evidence="2">The sequence shown here is derived from an EMBL/GenBank/DDBJ whole genome shotgun (WGS) entry which is preliminary data.</text>
</comment>
<sequence length="511" mass="60378">MKTNTLLLGSIFLMALNLSAQNLGDLIKESESLFQKTRPLLVFPKSTKFDPKFDFYSEIDTTKNVNFLESELKKIQSQQFKKDIGLVFKANAQYNFRNSFDEETNNFNIGRVRAELEWNILRSGYTHNRTLSKRLENEMYMLQEEQVEAERILMRRQFRIDYTYVINSEKIDHLTKFLRFENEYFDFLNKLYFKKYIKRERLIEVSQQIHVLKNQLETLKKTNLLLKDSVSLPYQNRKSLPFLKLRLDSLSYASQTANLELQKENVYLQHKAINDLNFSFYVQENFNYSRVGHRFFPAVGVRFRAPIRFNHRKKVIDAKLKILAAQHIDKSVGEYNQIITWVGGYNEKLKDVRNQYKGWKVLEERIRILTVLKSELDNQETGVLLLELLEEEFKVLENMLQLKRQLYTTLSHVYELTRASNIEAIVTPVDLTEKTEQNKYSISKSLIYSLDFQIQFLKAKGSVKIEVHEQDLKTQEALNKANINFELVKELSSVSVEKAIQKELNQIHIEP</sequence>